<evidence type="ECO:0000259" key="4">
    <source>
        <dbReference type="Pfam" id="PF00496"/>
    </source>
</evidence>
<evidence type="ECO:0000313" key="6">
    <source>
        <dbReference type="Proteomes" id="UP000216682"/>
    </source>
</evidence>
<evidence type="ECO:0000313" key="5">
    <source>
        <dbReference type="EMBL" id="OZT77083.1"/>
    </source>
</evidence>
<dbReference type="Gene3D" id="3.40.190.10">
    <property type="entry name" value="Periplasmic binding protein-like II"/>
    <property type="match status" value="1"/>
</dbReference>
<comment type="caution">
    <text evidence="5">The sequence shown here is derived from an EMBL/GenBank/DDBJ whole genome shotgun (WGS) entry which is preliminary data.</text>
</comment>
<gene>
    <name evidence="5" type="ORF">CFN03_08370</name>
</gene>
<dbReference type="InterPro" id="IPR000914">
    <property type="entry name" value="SBP_5_dom"/>
</dbReference>
<dbReference type="SUPFAM" id="SSF53850">
    <property type="entry name" value="Periplasmic binding protein-like II"/>
    <property type="match status" value="1"/>
</dbReference>
<feature type="domain" description="Solute-binding protein family 5" evidence="4">
    <location>
        <begin position="180"/>
        <end position="300"/>
    </location>
</feature>
<dbReference type="Pfam" id="PF00496">
    <property type="entry name" value="SBP_bac_5"/>
    <property type="match status" value="1"/>
</dbReference>
<dbReference type="EMBL" id="NPEZ01000003">
    <property type="protein sequence ID" value="OZT77083.1"/>
    <property type="molecule type" value="Genomic_DNA"/>
</dbReference>
<evidence type="ECO:0000256" key="3">
    <source>
        <dbReference type="ARBA" id="ARBA00022729"/>
    </source>
</evidence>
<keyword evidence="2" id="KW-0813">Transport</keyword>
<protein>
    <recommendedName>
        <fullName evidence="4">Solute-binding protein family 5 domain-containing protein</fullName>
    </recommendedName>
</protein>
<proteinExistence type="inferred from homology"/>
<accession>A0A265E681</accession>
<dbReference type="GO" id="GO:0015833">
    <property type="term" value="P:peptide transport"/>
    <property type="evidence" value="ECO:0007669"/>
    <property type="project" value="TreeGrafter"/>
</dbReference>
<dbReference type="Proteomes" id="UP000216682">
    <property type="component" value="Unassembled WGS sequence"/>
</dbReference>
<name>A0A265E681_9STAP</name>
<evidence type="ECO:0000256" key="2">
    <source>
        <dbReference type="ARBA" id="ARBA00022448"/>
    </source>
</evidence>
<keyword evidence="3" id="KW-0732">Signal</keyword>
<dbReference type="InterPro" id="IPR039424">
    <property type="entry name" value="SBP_5"/>
</dbReference>
<reference evidence="5 6" key="1">
    <citation type="submission" date="2017-07" db="EMBL/GenBank/DDBJ databases">
        <title>Shotgun whole genome sequences of three halophilic bacterial isolates.</title>
        <authorList>
            <person name="Pozzo T."/>
            <person name="Higdon S.M."/>
            <person name="Quillaguaman J."/>
        </authorList>
    </citation>
    <scope>NUCLEOTIDE SEQUENCE [LARGE SCALE GENOMIC DNA]</scope>
    <source>
        <strain evidence="5 6">BU-1</strain>
    </source>
</reference>
<dbReference type="PANTHER" id="PTHR30290">
    <property type="entry name" value="PERIPLASMIC BINDING COMPONENT OF ABC TRANSPORTER"/>
    <property type="match status" value="1"/>
</dbReference>
<evidence type="ECO:0000256" key="1">
    <source>
        <dbReference type="ARBA" id="ARBA00005695"/>
    </source>
</evidence>
<organism evidence="5 6">
    <name type="scientific">Salinicoccus roseus</name>
    <dbReference type="NCBI Taxonomy" id="45670"/>
    <lineage>
        <taxon>Bacteria</taxon>
        <taxon>Bacillati</taxon>
        <taxon>Bacillota</taxon>
        <taxon>Bacilli</taxon>
        <taxon>Bacillales</taxon>
        <taxon>Staphylococcaceae</taxon>
        <taxon>Salinicoccus</taxon>
    </lineage>
</organism>
<sequence length="534" mass="62752">MMDKRLLILERYLEKYGQDFTQLSDELNVSSRQLSRILRKWDEEGYIKYIPGHGRGVKTKIKLNMDIARELFNEMNKYRDELSIEEFNRYLELPWPVEYIESIGKIIEYERGQAPAASNSMAMMDYLYKVPETFIPALSIEHASTLVGLQVFETLYRSDVNKEIKVHLLRYDEWRGDELHLFLKGGIQFSDGGMLDSTHVKTVLETLKNESVYTEIFQLMGKVKVYDNLHLSLHVKGASLMMKYYLAEPMSAIFKFDKNGRPMGTGPYKVEKYNSRSVILSENKHYTFGLPDVKRLHLITNESKIEKYQQNAFEGTYFPEIYMWNIFILFNPLKNRLSFEQRSYLKQICLDATYNGSTSENELYRKASAFTPERRMITPKFDFPIKLMLDRLNPSISEDIRRRLSASDIEVEFVEMDLHEYLETDLKTLDVDMILMKESYHQSHPWQLIDLLTHCKFREWYGGLEEMKGFLGMAHANDEEARDMSQRILKHINDSVYIVHLFKKYRKVFLPAGLKNIVEMDYGAVDYSSIIAAK</sequence>
<dbReference type="PANTHER" id="PTHR30290:SF9">
    <property type="entry name" value="OLIGOPEPTIDE-BINDING PROTEIN APPA"/>
    <property type="match status" value="1"/>
</dbReference>
<comment type="similarity">
    <text evidence="1">Belongs to the bacterial solute-binding protein 5 family.</text>
</comment>
<dbReference type="AlphaFoldDB" id="A0A265E681"/>
<dbReference type="GO" id="GO:1904680">
    <property type="term" value="F:peptide transmembrane transporter activity"/>
    <property type="evidence" value="ECO:0007669"/>
    <property type="project" value="TreeGrafter"/>
</dbReference>